<keyword evidence="4" id="KW-0378">Hydrolase</keyword>
<reference evidence="8" key="1">
    <citation type="submission" date="2010-07" db="EMBL/GenBank/DDBJ databases">
        <title>The genome sequence of Haemophilus parainfluenzae T3T1.</title>
        <authorList>
            <person name="Crook D."/>
            <person name="Hood D."/>
            <person name="Moxon R."/>
            <person name="Parkhill J."/>
            <person name="Aslett M."/>
            <person name="Bentley S.D."/>
        </authorList>
    </citation>
    <scope>NUCLEOTIDE SEQUENCE [LARGE SCALE GENOMIC DNA]</scope>
    <source>
        <strain evidence="8">T3T1</strain>
    </source>
</reference>
<dbReference type="InterPro" id="IPR038765">
    <property type="entry name" value="Papain-like_cys_pep_sf"/>
</dbReference>
<evidence type="ECO:0000313" key="7">
    <source>
        <dbReference type="EMBL" id="CBW15801.1"/>
    </source>
</evidence>
<evidence type="ECO:0000256" key="3">
    <source>
        <dbReference type="ARBA" id="ARBA00022729"/>
    </source>
</evidence>
<evidence type="ECO:0000256" key="1">
    <source>
        <dbReference type="ARBA" id="ARBA00007074"/>
    </source>
</evidence>
<evidence type="ECO:0000256" key="5">
    <source>
        <dbReference type="ARBA" id="ARBA00022807"/>
    </source>
</evidence>
<evidence type="ECO:0000256" key="2">
    <source>
        <dbReference type="ARBA" id="ARBA00022670"/>
    </source>
</evidence>
<dbReference type="Gene3D" id="3.90.1720.10">
    <property type="entry name" value="endopeptidase domain like (from Nostoc punctiforme)"/>
    <property type="match status" value="1"/>
</dbReference>
<dbReference type="SUPFAM" id="SSF54001">
    <property type="entry name" value="Cysteine proteinases"/>
    <property type="match status" value="1"/>
</dbReference>
<dbReference type="GO" id="GO:0006508">
    <property type="term" value="P:proteolysis"/>
    <property type="evidence" value="ECO:0007669"/>
    <property type="project" value="UniProtKB-KW"/>
</dbReference>
<evidence type="ECO:0000259" key="6">
    <source>
        <dbReference type="PROSITE" id="PS51935"/>
    </source>
</evidence>
<evidence type="ECO:0000256" key="4">
    <source>
        <dbReference type="ARBA" id="ARBA00022801"/>
    </source>
</evidence>
<dbReference type="PANTHER" id="PTHR47360">
    <property type="entry name" value="MUREIN DD-ENDOPEPTIDASE MEPS/MUREIN LD-CARBOXYPEPTIDASE"/>
    <property type="match status" value="1"/>
</dbReference>
<evidence type="ECO:0000313" key="8">
    <source>
        <dbReference type="Proteomes" id="UP000007052"/>
    </source>
</evidence>
<name>A0AB33QNB8_HAEP3</name>
<dbReference type="AlphaFoldDB" id="A0AB33QNB8"/>
<accession>A0AB33QNB8</accession>
<comment type="similarity">
    <text evidence="1">Belongs to the peptidase C40 family.</text>
</comment>
<dbReference type="PANTHER" id="PTHR47360:SF1">
    <property type="entry name" value="ENDOPEPTIDASE NLPC-RELATED"/>
    <property type="match status" value="1"/>
</dbReference>
<dbReference type="Pfam" id="PF00877">
    <property type="entry name" value="NLPC_P60"/>
    <property type="match status" value="1"/>
</dbReference>
<proteinExistence type="inferred from homology"/>
<dbReference type="InterPro" id="IPR000064">
    <property type="entry name" value="NLP_P60_dom"/>
</dbReference>
<sequence length="174" mass="19462">MRSFLTALLSGLNMNKIKCAFLVAGSFLLFACSSGVREEYAMNYKGQIGDPIIAIAMLSEQQYEWAGTPYVLGGQSRGGIDCSGFVQKTFIDRFNINLPRTTKDQAGYGKLVRKEDIQTGDLIFFKTGRGPNGYHVGIYVKEDKFLHASTKGGVIYSSMNSPYWKKAFWQVRRV</sequence>
<dbReference type="EMBL" id="FQ312002">
    <property type="protein sequence ID" value="CBW15801.1"/>
    <property type="molecule type" value="Genomic_DNA"/>
</dbReference>
<dbReference type="PROSITE" id="PS51257">
    <property type="entry name" value="PROKAR_LIPOPROTEIN"/>
    <property type="match status" value="1"/>
</dbReference>
<dbReference type="GO" id="GO:0008234">
    <property type="term" value="F:cysteine-type peptidase activity"/>
    <property type="evidence" value="ECO:0007669"/>
    <property type="project" value="UniProtKB-KW"/>
</dbReference>
<keyword evidence="3" id="KW-0732">Signal</keyword>
<protein>
    <submittedName>
        <fullName evidence="7">Predicted lipoprotein</fullName>
    </submittedName>
</protein>
<keyword evidence="2" id="KW-0645">Protease</keyword>
<dbReference type="PROSITE" id="PS51935">
    <property type="entry name" value="NLPC_P60"/>
    <property type="match status" value="1"/>
</dbReference>
<keyword evidence="5" id="KW-0788">Thiol protease</keyword>
<keyword evidence="7" id="KW-0449">Lipoprotein</keyword>
<gene>
    <name evidence="7" type="ordered locus">PARA_17010</name>
</gene>
<organism evidence="7 8">
    <name type="scientific">Haemophilus parainfluenzae (strain T3T1)</name>
    <dbReference type="NCBI Taxonomy" id="862965"/>
    <lineage>
        <taxon>Bacteria</taxon>
        <taxon>Pseudomonadati</taxon>
        <taxon>Pseudomonadota</taxon>
        <taxon>Gammaproteobacteria</taxon>
        <taxon>Pasteurellales</taxon>
        <taxon>Pasteurellaceae</taxon>
        <taxon>Haemophilus</taxon>
    </lineage>
</organism>
<dbReference type="InterPro" id="IPR052062">
    <property type="entry name" value="Murein_DD/LD_carboxypeptidase"/>
</dbReference>
<dbReference type="KEGG" id="hpr:PARA_17010"/>
<feature type="domain" description="NlpC/P60" evidence="6">
    <location>
        <begin position="52"/>
        <end position="174"/>
    </location>
</feature>
<dbReference type="Proteomes" id="UP000007052">
    <property type="component" value="Chromosome"/>
</dbReference>